<reference evidence="1" key="1">
    <citation type="submission" date="2022-06" db="EMBL/GenBank/DDBJ databases">
        <title>Akkermansia biwalacus sp. nov., an anaerobic mucin-degrading bacterium isolated from human intestine.</title>
        <authorList>
            <person name="Kobayashi Y."/>
            <person name="Inoue S."/>
            <person name="Kawahara T."/>
            <person name="Kohda N."/>
        </authorList>
    </citation>
    <scope>NUCLEOTIDE SEQUENCE</scope>
    <source>
        <strain evidence="1">WON2089</strain>
    </source>
</reference>
<name>A0ABM7ZH23_9BACT</name>
<dbReference type="RefSeq" id="WP_215435254.1">
    <property type="nucleotide sequence ID" value="NZ_AP025943.1"/>
</dbReference>
<organism evidence="1 2">
    <name type="scientific">Akkermansia biwaensis</name>
    <dbReference type="NCBI Taxonomy" id="2946555"/>
    <lineage>
        <taxon>Bacteria</taxon>
        <taxon>Pseudomonadati</taxon>
        <taxon>Verrucomicrobiota</taxon>
        <taxon>Verrucomicrobiia</taxon>
        <taxon>Verrucomicrobiales</taxon>
        <taxon>Akkermansiaceae</taxon>
        <taxon>Akkermansia</taxon>
    </lineage>
</organism>
<protein>
    <submittedName>
        <fullName evidence="1">Uncharacterized protein</fullName>
    </submittedName>
</protein>
<accession>A0ABM7ZH23</accession>
<dbReference type="EMBL" id="AP025943">
    <property type="protein sequence ID" value="BDL43957.1"/>
    <property type="molecule type" value="Genomic_DNA"/>
</dbReference>
<proteinExistence type="predicted"/>
<keyword evidence="2" id="KW-1185">Reference proteome</keyword>
<evidence type="ECO:0000313" key="2">
    <source>
        <dbReference type="Proteomes" id="UP001062263"/>
    </source>
</evidence>
<gene>
    <name evidence="1" type="ORF">Abiwalacus_15310</name>
</gene>
<evidence type="ECO:0000313" key="1">
    <source>
        <dbReference type="EMBL" id="BDL43957.1"/>
    </source>
</evidence>
<dbReference type="Proteomes" id="UP001062263">
    <property type="component" value="Chromosome"/>
</dbReference>
<sequence length="176" mass="19789">MKSIIQFTCPQCGGHQLMLVERAMHRYVVQSLEADRQGGLAVGHKVLVDDLCGEPLGYRCADCRHPDCHGNDSSEGFQWHSLKEVQSAGVITWPDGMETVEHRCMVCFPDGKMTPVIVEVVHPGTLTEKERRTVLERERAAHGILISQSDSGIRTLACRNWKRVKRHVLQSITNDM</sequence>